<dbReference type="EMBL" id="JARK01001387">
    <property type="protein sequence ID" value="EYC11294.1"/>
    <property type="molecule type" value="Genomic_DNA"/>
</dbReference>
<keyword evidence="2" id="KW-1185">Reference proteome</keyword>
<comment type="caution">
    <text evidence="1">The sequence shown here is derived from an EMBL/GenBank/DDBJ whole genome shotgun (WGS) entry which is preliminary data.</text>
</comment>
<accession>A0A016U7I9</accession>
<protein>
    <submittedName>
        <fullName evidence="1">Uncharacterized protein</fullName>
    </submittedName>
</protein>
<organism evidence="1 2">
    <name type="scientific">Ancylostoma ceylanicum</name>
    <dbReference type="NCBI Taxonomy" id="53326"/>
    <lineage>
        <taxon>Eukaryota</taxon>
        <taxon>Metazoa</taxon>
        <taxon>Ecdysozoa</taxon>
        <taxon>Nematoda</taxon>
        <taxon>Chromadorea</taxon>
        <taxon>Rhabditida</taxon>
        <taxon>Rhabditina</taxon>
        <taxon>Rhabditomorpha</taxon>
        <taxon>Strongyloidea</taxon>
        <taxon>Ancylostomatidae</taxon>
        <taxon>Ancylostomatinae</taxon>
        <taxon>Ancylostoma</taxon>
    </lineage>
</organism>
<gene>
    <name evidence="1" type="primary">Acey_s0051.g2127</name>
    <name evidence="1" type="ORF">Y032_0051g2127</name>
</gene>
<reference evidence="2" key="1">
    <citation type="journal article" date="2015" name="Nat. Genet.">
        <title>The genome and transcriptome of the zoonotic hookworm Ancylostoma ceylanicum identify infection-specific gene families.</title>
        <authorList>
            <person name="Schwarz E.M."/>
            <person name="Hu Y."/>
            <person name="Antoshechkin I."/>
            <person name="Miller M.M."/>
            <person name="Sternberg P.W."/>
            <person name="Aroian R.V."/>
        </authorList>
    </citation>
    <scope>NUCLEOTIDE SEQUENCE</scope>
    <source>
        <strain evidence="2">HY135</strain>
    </source>
</reference>
<dbReference type="AlphaFoldDB" id="A0A016U7I9"/>
<dbReference type="Proteomes" id="UP000024635">
    <property type="component" value="Unassembled WGS sequence"/>
</dbReference>
<evidence type="ECO:0000313" key="2">
    <source>
        <dbReference type="Proteomes" id="UP000024635"/>
    </source>
</evidence>
<name>A0A016U7I9_9BILA</name>
<evidence type="ECO:0000313" key="1">
    <source>
        <dbReference type="EMBL" id="EYC11294.1"/>
    </source>
</evidence>
<sequence>MRAIPSRSNSRCNKVKARRRTLCLVTFSNIFVANSNPETQILYFHQLVVQNWQRAKHVAATVCVCETFAENC</sequence>
<proteinExistence type="predicted"/>